<evidence type="ECO:0000256" key="1">
    <source>
        <dbReference type="SAM" id="MobiDB-lite"/>
    </source>
</evidence>
<accession>A0ABN9PXK8</accession>
<proteinExistence type="predicted"/>
<keyword evidence="3" id="KW-1185">Reference proteome</keyword>
<dbReference type="EMBL" id="CAUYUJ010001548">
    <property type="protein sequence ID" value="CAK0796439.1"/>
    <property type="molecule type" value="Genomic_DNA"/>
</dbReference>
<reference evidence="2" key="1">
    <citation type="submission" date="2023-10" db="EMBL/GenBank/DDBJ databases">
        <authorList>
            <person name="Chen Y."/>
            <person name="Shah S."/>
            <person name="Dougan E. K."/>
            <person name="Thang M."/>
            <person name="Chan C."/>
        </authorList>
    </citation>
    <scope>NUCLEOTIDE SEQUENCE [LARGE SCALE GENOMIC DNA]</scope>
</reference>
<evidence type="ECO:0008006" key="4">
    <source>
        <dbReference type="Google" id="ProtNLM"/>
    </source>
</evidence>
<feature type="region of interest" description="Disordered" evidence="1">
    <location>
        <begin position="1"/>
        <end position="29"/>
    </location>
</feature>
<name>A0ABN9PXK8_9DINO</name>
<organism evidence="2 3">
    <name type="scientific">Prorocentrum cordatum</name>
    <dbReference type="NCBI Taxonomy" id="2364126"/>
    <lineage>
        <taxon>Eukaryota</taxon>
        <taxon>Sar</taxon>
        <taxon>Alveolata</taxon>
        <taxon>Dinophyceae</taxon>
        <taxon>Prorocentrales</taxon>
        <taxon>Prorocentraceae</taxon>
        <taxon>Prorocentrum</taxon>
    </lineage>
</organism>
<evidence type="ECO:0000313" key="3">
    <source>
        <dbReference type="Proteomes" id="UP001189429"/>
    </source>
</evidence>
<protein>
    <recommendedName>
        <fullName evidence="4">Pyridoxal 5'-phosphate synthase</fullName>
    </recommendedName>
</protein>
<comment type="caution">
    <text evidence="2">The sequence shown here is derived from an EMBL/GenBank/DDBJ whole genome shotgun (WGS) entry which is preliminary data.</text>
</comment>
<feature type="non-terminal residue" evidence="2">
    <location>
        <position position="296"/>
    </location>
</feature>
<sequence>MGALASRAASVVPTGAAGEVPRSPLPDDVAGRVRRCASARDGLMEELQELKDRGMWNPRNPSHAKIAICAAEASGHVLRLLGTFDMMVSRALAAPYFENATSQLRKGLNRSETPSLKNWTPPLDFFPTLLANFIRVDHPAVDDMMEKLVVEKQMLLTSTEGDFEATALTPTINFPEHLGMLYIFRDPNLERTKEFEFDPAAKVVTYDNREAYTSDVAKITLPKEDRRVALIPENATRFAYVYSCDWLKDGGFLYVDDQDIVRGVNALSFEEGFFGFQFKAPEKLKQVDEIMKPVDG</sequence>
<dbReference type="Proteomes" id="UP001189429">
    <property type="component" value="Unassembled WGS sequence"/>
</dbReference>
<gene>
    <name evidence="2" type="ORF">PCOR1329_LOCUS5819</name>
</gene>
<evidence type="ECO:0000313" key="2">
    <source>
        <dbReference type="EMBL" id="CAK0796439.1"/>
    </source>
</evidence>